<dbReference type="InterPro" id="IPR051057">
    <property type="entry name" value="PI-PLC_domain"/>
</dbReference>
<protein>
    <recommendedName>
        <fullName evidence="3">PLC-like phosphodiesterase</fullName>
    </recommendedName>
</protein>
<keyword evidence="2" id="KW-1185">Reference proteome</keyword>
<proteinExistence type="predicted"/>
<name>A0ABP8N949_9BACT</name>
<gene>
    <name evidence="1" type="ORF">GCM10023093_07970</name>
</gene>
<dbReference type="SUPFAM" id="SSF51695">
    <property type="entry name" value="PLC-like phosphodiesterases"/>
    <property type="match status" value="1"/>
</dbReference>
<dbReference type="PANTHER" id="PTHR13593:SF113">
    <property type="entry name" value="SI:DKEY-266F7.9"/>
    <property type="match status" value="1"/>
</dbReference>
<dbReference type="Gene3D" id="3.20.20.190">
    <property type="entry name" value="Phosphatidylinositol (PI) phosphodiesterase"/>
    <property type="match status" value="1"/>
</dbReference>
<organism evidence="1 2">
    <name type="scientific">Nemorincola caseinilytica</name>
    <dbReference type="NCBI Taxonomy" id="2054315"/>
    <lineage>
        <taxon>Bacteria</taxon>
        <taxon>Pseudomonadati</taxon>
        <taxon>Bacteroidota</taxon>
        <taxon>Chitinophagia</taxon>
        <taxon>Chitinophagales</taxon>
        <taxon>Chitinophagaceae</taxon>
        <taxon>Nemorincola</taxon>
    </lineage>
</organism>
<evidence type="ECO:0000313" key="2">
    <source>
        <dbReference type="Proteomes" id="UP001500067"/>
    </source>
</evidence>
<dbReference type="Proteomes" id="UP001500067">
    <property type="component" value="Unassembled WGS sequence"/>
</dbReference>
<dbReference type="PROSITE" id="PS50007">
    <property type="entry name" value="PIPLC_X_DOMAIN"/>
    <property type="match status" value="1"/>
</dbReference>
<comment type="caution">
    <text evidence="1">The sequence shown here is derived from an EMBL/GenBank/DDBJ whole genome shotgun (WGS) entry which is preliminary data.</text>
</comment>
<dbReference type="EMBL" id="BAABFA010000007">
    <property type="protein sequence ID" value="GAA4462087.1"/>
    <property type="molecule type" value="Genomic_DNA"/>
</dbReference>
<dbReference type="PANTHER" id="PTHR13593">
    <property type="match status" value="1"/>
</dbReference>
<dbReference type="InterPro" id="IPR017946">
    <property type="entry name" value="PLC-like_Pdiesterase_TIM-brl"/>
</dbReference>
<reference evidence="2" key="1">
    <citation type="journal article" date="2019" name="Int. J. Syst. Evol. Microbiol.">
        <title>The Global Catalogue of Microorganisms (GCM) 10K type strain sequencing project: providing services to taxonomists for standard genome sequencing and annotation.</title>
        <authorList>
            <consortium name="The Broad Institute Genomics Platform"/>
            <consortium name="The Broad Institute Genome Sequencing Center for Infectious Disease"/>
            <person name="Wu L."/>
            <person name="Ma J."/>
        </authorList>
    </citation>
    <scope>NUCLEOTIDE SEQUENCE [LARGE SCALE GENOMIC DNA]</scope>
    <source>
        <strain evidence="2">JCM 32105</strain>
    </source>
</reference>
<sequence length="460" mass="48873">MQLLALLLGAGSHATAGIGGYLNIYNSTPDTITLNVVDPSGWESGDAPTLGISLPPMTGIPQQYIEADYTQATMATITVSGNNISGGFVLSEGVGSYAISGVSASGITIASNITSANFIYVTITDPSESWMTSNTSIRGSTLQNIVIPGAHDAAMATSSNCTAGGSTANTQTQQYSFLQMLLSGIRLFDCRPVIIDNSGTIYLGHYGWVAPLNSYQGCTGATVASLLNQVKTFISQPGSKEVVILEFSHFLDLYANPQNNSYFTPADLSTLMTQIYDSLGSYLYTGNGNFLTTNIGTLTANGAKVIVMFDPEMNVTGNTSQGIQITPSSVYNNFSQTNDVDSMMYGQIGALCDTNNASTYFYLSWTLTQEPEQAAACSGNKTWIQVVLPLLGPLGNGISIAANCLCTPIISLANEANSQLPEFQALAMQKKLPRLPNVLYADMIGLQHYVYCCMLNNITP</sequence>
<accession>A0ABP8N949</accession>
<evidence type="ECO:0000313" key="1">
    <source>
        <dbReference type="EMBL" id="GAA4462087.1"/>
    </source>
</evidence>
<evidence type="ECO:0008006" key="3">
    <source>
        <dbReference type="Google" id="ProtNLM"/>
    </source>
</evidence>